<dbReference type="EMBL" id="CAJVPP010012551">
    <property type="protein sequence ID" value="CAG8718039.1"/>
    <property type="molecule type" value="Genomic_DNA"/>
</dbReference>
<organism evidence="1 2">
    <name type="scientific">Funneliformis mosseae</name>
    <name type="common">Endomycorrhizal fungus</name>
    <name type="synonym">Glomus mosseae</name>
    <dbReference type="NCBI Taxonomy" id="27381"/>
    <lineage>
        <taxon>Eukaryota</taxon>
        <taxon>Fungi</taxon>
        <taxon>Fungi incertae sedis</taxon>
        <taxon>Mucoromycota</taxon>
        <taxon>Glomeromycotina</taxon>
        <taxon>Glomeromycetes</taxon>
        <taxon>Glomerales</taxon>
        <taxon>Glomeraceae</taxon>
        <taxon>Funneliformis</taxon>
    </lineage>
</organism>
<gene>
    <name evidence="1" type="ORF">FMOSSE_LOCUS14785</name>
</gene>
<protein>
    <submittedName>
        <fullName evidence="1">15369_t:CDS:1</fullName>
    </submittedName>
</protein>
<dbReference type="Proteomes" id="UP000789375">
    <property type="component" value="Unassembled WGS sequence"/>
</dbReference>
<sequence length="214" mass="25276">MSKEDRLKLKHPDYWDRDPNTWGNVNDWDIYWIELPHSTTINKRNSHSALADEFRVLKQIYDSTEPAYKIACDLQNGLKGSIIFFLRLRSFDGASKRSWRTLCLIRQPSVEKKRWSERVSVASCELPSHPILQRMENMQNNKVWMKKEQITSLKLDSNLIDLELEIDKATQQGFQIAQQGLQEYADAEFDTMKRERKKIRTGYIWSYGQSPPYN</sequence>
<evidence type="ECO:0000313" key="1">
    <source>
        <dbReference type="EMBL" id="CAG8718039.1"/>
    </source>
</evidence>
<proteinExistence type="predicted"/>
<evidence type="ECO:0000313" key="2">
    <source>
        <dbReference type="Proteomes" id="UP000789375"/>
    </source>
</evidence>
<accession>A0A9N9NAT7</accession>
<reference evidence="1" key="1">
    <citation type="submission" date="2021-06" db="EMBL/GenBank/DDBJ databases">
        <authorList>
            <person name="Kallberg Y."/>
            <person name="Tangrot J."/>
            <person name="Rosling A."/>
        </authorList>
    </citation>
    <scope>NUCLEOTIDE SEQUENCE</scope>
    <source>
        <strain evidence="1">87-6 pot B 2015</strain>
    </source>
</reference>
<dbReference type="AlphaFoldDB" id="A0A9N9NAT7"/>
<feature type="non-terminal residue" evidence="1">
    <location>
        <position position="214"/>
    </location>
</feature>
<name>A0A9N9NAT7_FUNMO</name>
<comment type="caution">
    <text evidence="1">The sequence shown here is derived from an EMBL/GenBank/DDBJ whole genome shotgun (WGS) entry which is preliminary data.</text>
</comment>
<keyword evidence="2" id="KW-1185">Reference proteome</keyword>